<protein>
    <submittedName>
        <fullName evidence="1">Uncharacterized protein</fullName>
    </submittedName>
</protein>
<dbReference type="RefSeq" id="WP_161697580.1">
    <property type="nucleotide sequence ID" value="NZ_JAAAMU010000005.1"/>
</dbReference>
<name>A0A7X5BWL4_9BACL</name>
<dbReference type="AlphaFoldDB" id="A0A7X5BWL4"/>
<sequence length="91" mass="10646">MKIRLAKEDETCLAVTFAYEASIVKAIRSIDGRRWHPASKTWFIPYTLLALEQLKEMFLRADVDIDAELVEECPALEEWEPMEPVEEISYR</sequence>
<organism evidence="1 2">
    <name type="scientific">Paenibacillus sacheonensis</name>
    <dbReference type="NCBI Taxonomy" id="742054"/>
    <lineage>
        <taxon>Bacteria</taxon>
        <taxon>Bacillati</taxon>
        <taxon>Bacillota</taxon>
        <taxon>Bacilli</taxon>
        <taxon>Bacillales</taxon>
        <taxon>Paenibacillaceae</taxon>
        <taxon>Paenibacillus</taxon>
    </lineage>
</organism>
<dbReference type="EMBL" id="JAAAMU010000005">
    <property type="protein sequence ID" value="NBC69573.1"/>
    <property type="molecule type" value="Genomic_DNA"/>
</dbReference>
<keyword evidence="2" id="KW-1185">Reference proteome</keyword>
<gene>
    <name evidence="1" type="ORF">GT003_11275</name>
</gene>
<evidence type="ECO:0000313" key="1">
    <source>
        <dbReference type="EMBL" id="NBC69573.1"/>
    </source>
</evidence>
<comment type="caution">
    <text evidence="1">The sequence shown here is derived from an EMBL/GenBank/DDBJ whole genome shotgun (WGS) entry which is preliminary data.</text>
</comment>
<dbReference type="Proteomes" id="UP000558113">
    <property type="component" value="Unassembled WGS sequence"/>
</dbReference>
<reference evidence="1 2" key="1">
    <citation type="submission" date="2020-01" db="EMBL/GenBank/DDBJ databases">
        <title>Paenibacillus soybeanensis sp. nov. isolated from the nodules of soybean (Glycine max(L.) Merr).</title>
        <authorList>
            <person name="Wang H."/>
        </authorList>
    </citation>
    <scope>NUCLEOTIDE SEQUENCE [LARGE SCALE GENOMIC DNA]</scope>
    <source>
        <strain evidence="1 2">DSM 23054</strain>
    </source>
</reference>
<proteinExistence type="predicted"/>
<accession>A0A7X5BWL4</accession>
<dbReference type="OrthoDB" id="1915068at2"/>
<evidence type="ECO:0000313" key="2">
    <source>
        <dbReference type="Proteomes" id="UP000558113"/>
    </source>
</evidence>